<evidence type="ECO:0000256" key="11">
    <source>
        <dbReference type="ARBA" id="ARBA00030193"/>
    </source>
</evidence>
<dbReference type="PANTHER" id="PTHR20941:SF1">
    <property type="entry name" value="FOLIC ACID SYNTHESIS PROTEIN FOL1"/>
    <property type="match status" value="1"/>
</dbReference>
<evidence type="ECO:0000313" key="14">
    <source>
        <dbReference type="EMBL" id="PZA13240.1"/>
    </source>
</evidence>
<gene>
    <name evidence="14" type="primary">folP</name>
    <name evidence="14" type="ORF">DNX69_02355</name>
</gene>
<dbReference type="InterPro" id="IPR000489">
    <property type="entry name" value="Pterin-binding_dom"/>
</dbReference>
<dbReference type="OrthoDB" id="9811744at2"/>
<dbReference type="PANTHER" id="PTHR20941">
    <property type="entry name" value="FOLATE SYNTHESIS PROTEINS"/>
    <property type="match status" value="1"/>
</dbReference>
<evidence type="ECO:0000256" key="3">
    <source>
        <dbReference type="ARBA" id="ARBA00004763"/>
    </source>
</evidence>
<comment type="pathway">
    <text evidence="3 12">Cofactor biosynthesis; tetrahydrofolate biosynthesis; 7,8-dihydrofolate from 2-amino-4-hydroxy-6-hydroxymethyl-7,8-dihydropteridine diphosphate and 4-aminobenzoate: step 1/2.</text>
</comment>
<dbReference type="PROSITE" id="PS00793">
    <property type="entry name" value="DHPS_2"/>
    <property type="match status" value="1"/>
</dbReference>
<dbReference type="UniPathway" id="UPA00077">
    <property type="reaction ID" value="UER00156"/>
</dbReference>
<keyword evidence="9 12" id="KW-0460">Magnesium</keyword>
<evidence type="ECO:0000256" key="4">
    <source>
        <dbReference type="ARBA" id="ARBA00009503"/>
    </source>
</evidence>
<dbReference type="Pfam" id="PF00809">
    <property type="entry name" value="Pterin_bind"/>
    <property type="match status" value="1"/>
</dbReference>
<evidence type="ECO:0000256" key="2">
    <source>
        <dbReference type="ARBA" id="ARBA00001946"/>
    </source>
</evidence>
<dbReference type="EC" id="2.5.1.15" evidence="5 12"/>
<dbReference type="GO" id="GO:0004156">
    <property type="term" value="F:dihydropteroate synthase activity"/>
    <property type="evidence" value="ECO:0007669"/>
    <property type="project" value="UniProtKB-EC"/>
</dbReference>
<dbReference type="FunFam" id="3.20.20.20:FF:000006">
    <property type="entry name" value="Dihydropteroate synthase"/>
    <property type="match status" value="1"/>
</dbReference>
<keyword evidence="7 12" id="KW-0808">Transferase</keyword>
<dbReference type="GO" id="GO:0046654">
    <property type="term" value="P:tetrahydrofolate biosynthetic process"/>
    <property type="evidence" value="ECO:0007669"/>
    <property type="project" value="UniProtKB-UniPathway"/>
</dbReference>
<dbReference type="GO" id="GO:0046872">
    <property type="term" value="F:metal ion binding"/>
    <property type="evidence" value="ECO:0007669"/>
    <property type="project" value="UniProtKB-KW"/>
</dbReference>
<sequence length="285" mass="29750">MIASPSPPASPAAPAEPPRLRDLLARPAAAVMGILNVTPDSFSDGGDYLAPEQARAHAAEMIADGAEIIDIGAESTRPYGSQPVSAAEELRRLQPVLDAVVALGTPVSIDTMKAEVAAWALDHGAAIANDVWGLQRDSEMAGVIAARGAPVIVMHNRDAADPEIDIVADINAFFERSLSIAAKAGIAEELIILDPGIGFGKTPQQSMITLARLREFASFGRPLLVGASRKRFISSVVSSEPKQRLGGSLAAHLIAVDNGASIIRAHDVAATSQALKVAHAIRDSR</sequence>
<dbReference type="AlphaFoldDB" id="A0A323UNN0"/>
<dbReference type="Gene3D" id="3.20.20.20">
    <property type="entry name" value="Dihydropteroate synthase-like"/>
    <property type="match status" value="1"/>
</dbReference>
<comment type="caution">
    <text evidence="14">The sequence shown here is derived from an EMBL/GenBank/DDBJ whole genome shotgun (WGS) entry which is preliminary data.</text>
</comment>
<evidence type="ECO:0000259" key="13">
    <source>
        <dbReference type="PROSITE" id="PS50972"/>
    </source>
</evidence>
<accession>A0A323UNN0</accession>
<evidence type="ECO:0000256" key="10">
    <source>
        <dbReference type="ARBA" id="ARBA00022909"/>
    </source>
</evidence>
<evidence type="ECO:0000256" key="9">
    <source>
        <dbReference type="ARBA" id="ARBA00022842"/>
    </source>
</evidence>
<comment type="catalytic activity">
    <reaction evidence="1">
        <text>(7,8-dihydropterin-6-yl)methyl diphosphate + 4-aminobenzoate = 7,8-dihydropteroate + diphosphate</text>
        <dbReference type="Rhea" id="RHEA:19949"/>
        <dbReference type="ChEBI" id="CHEBI:17836"/>
        <dbReference type="ChEBI" id="CHEBI:17839"/>
        <dbReference type="ChEBI" id="CHEBI:33019"/>
        <dbReference type="ChEBI" id="CHEBI:72950"/>
        <dbReference type="EC" id="2.5.1.15"/>
    </reaction>
</comment>
<dbReference type="SUPFAM" id="SSF51717">
    <property type="entry name" value="Dihydropteroate synthetase-like"/>
    <property type="match status" value="1"/>
</dbReference>
<dbReference type="InterPro" id="IPR011005">
    <property type="entry name" value="Dihydropteroate_synth-like_sf"/>
</dbReference>
<comment type="function">
    <text evidence="12">Catalyzes the condensation of para-aminobenzoate (pABA) with 6-hydroxymethyl-7,8-dihydropterin diphosphate (DHPt-PP) to form 7,8-dihydropteroate (H2Pte), the immediate precursor of folate derivatives.</text>
</comment>
<dbReference type="InterPro" id="IPR045031">
    <property type="entry name" value="DHP_synth-like"/>
</dbReference>
<evidence type="ECO:0000256" key="5">
    <source>
        <dbReference type="ARBA" id="ARBA00012458"/>
    </source>
</evidence>
<dbReference type="NCBIfam" id="TIGR01496">
    <property type="entry name" value="DHPS"/>
    <property type="match status" value="1"/>
</dbReference>
<protein>
    <recommendedName>
        <fullName evidence="6 12">Dihydropteroate synthase</fullName>
        <shortName evidence="12">DHPS</shortName>
        <ecNumber evidence="5 12">2.5.1.15</ecNumber>
    </recommendedName>
    <alternativeName>
        <fullName evidence="11 12">Dihydropteroate pyrophosphorylase</fullName>
    </alternativeName>
</protein>
<evidence type="ECO:0000256" key="7">
    <source>
        <dbReference type="ARBA" id="ARBA00022679"/>
    </source>
</evidence>
<evidence type="ECO:0000313" key="15">
    <source>
        <dbReference type="Proteomes" id="UP000248134"/>
    </source>
</evidence>
<dbReference type="PROSITE" id="PS00792">
    <property type="entry name" value="DHPS_1"/>
    <property type="match status" value="1"/>
</dbReference>
<evidence type="ECO:0000256" key="6">
    <source>
        <dbReference type="ARBA" id="ARBA00016919"/>
    </source>
</evidence>
<proteinExistence type="inferred from homology"/>
<evidence type="ECO:0000256" key="12">
    <source>
        <dbReference type="RuleBase" id="RU361205"/>
    </source>
</evidence>
<name>A0A323UNN0_RHOPL</name>
<comment type="similarity">
    <text evidence="4 12">Belongs to the DHPS family.</text>
</comment>
<feature type="domain" description="Pterin-binding" evidence="13">
    <location>
        <begin position="29"/>
        <end position="276"/>
    </location>
</feature>
<dbReference type="CDD" id="cd00739">
    <property type="entry name" value="DHPS"/>
    <property type="match status" value="1"/>
</dbReference>
<keyword evidence="10 12" id="KW-0289">Folate biosynthesis</keyword>
<dbReference type="PROSITE" id="PS50972">
    <property type="entry name" value="PTERIN_BINDING"/>
    <property type="match status" value="1"/>
</dbReference>
<dbReference type="GO" id="GO:0046656">
    <property type="term" value="P:folic acid biosynthetic process"/>
    <property type="evidence" value="ECO:0007669"/>
    <property type="project" value="UniProtKB-KW"/>
</dbReference>
<keyword evidence="8 12" id="KW-0479">Metal-binding</keyword>
<organism evidence="14 15">
    <name type="scientific">Rhodopseudomonas palustris</name>
    <dbReference type="NCBI Taxonomy" id="1076"/>
    <lineage>
        <taxon>Bacteria</taxon>
        <taxon>Pseudomonadati</taxon>
        <taxon>Pseudomonadota</taxon>
        <taxon>Alphaproteobacteria</taxon>
        <taxon>Hyphomicrobiales</taxon>
        <taxon>Nitrobacteraceae</taxon>
        <taxon>Rhodopseudomonas</taxon>
    </lineage>
</organism>
<dbReference type="InterPro" id="IPR006390">
    <property type="entry name" value="DHP_synth_dom"/>
</dbReference>
<dbReference type="Proteomes" id="UP000248134">
    <property type="component" value="Unassembled WGS sequence"/>
</dbReference>
<evidence type="ECO:0000256" key="1">
    <source>
        <dbReference type="ARBA" id="ARBA00000012"/>
    </source>
</evidence>
<reference evidence="14 15" key="1">
    <citation type="submission" date="2018-06" db="EMBL/GenBank/DDBJ databases">
        <title>Draft Whole-Genome Sequence of the purple photosynthetic bacterium Rhodospeudomonas palustris XCP.</title>
        <authorList>
            <person name="Rayyan A."/>
            <person name="Meyer T.E."/>
            <person name="Kyndt J.A."/>
        </authorList>
    </citation>
    <scope>NUCLEOTIDE SEQUENCE [LARGE SCALE GENOMIC DNA]</scope>
    <source>
        <strain evidence="14 15">XCP</strain>
    </source>
</reference>
<dbReference type="EMBL" id="QKQS01000006">
    <property type="protein sequence ID" value="PZA13240.1"/>
    <property type="molecule type" value="Genomic_DNA"/>
</dbReference>
<comment type="cofactor">
    <cofactor evidence="2 12">
        <name>Mg(2+)</name>
        <dbReference type="ChEBI" id="CHEBI:18420"/>
    </cofactor>
</comment>
<evidence type="ECO:0000256" key="8">
    <source>
        <dbReference type="ARBA" id="ARBA00022723"/>
    </source>
</evidence>
<dbReference type="GO" id="GO:0005829">
    <property type="term" value="C:cytosol"/>
    <property type="evidence" value="ECO:0007669"/>
    <property type="project" value="TreeGrafter"/>
</dbReference>
<dbReference type="RefSeq" id="WP_110784417.1">
    <property type="nucleotide sequence ID" value="NZ_QKQS01000006.1"/>
</dbReference>